<dbReference type="AlphaFoldDB" id="A0A8H3CJ05"/>
<keyword evidence="11" id="KW-0812">Transmembrane</keyword>
<evidence type="ECO:0000256" key="8">
    <source>
        <dbReference type="ARBA" id="ARBA00023033"/>
    </source>
</evidence>
<keyword evidence="11" id="KW-1133">Transmembrane helix</keyword>
<dbReference type="Gene3D" id="1.10.630.10">
    <property type="entry name" value="Cytochrome P450"/>
    <property type="match status" value="1"/>
</dbReference>
<sequence>MYTEQVQLTGSQYFITAATLLIAYYFVPYLRDPYGYRGRFSGPLAASFSNWWLARSTQSGHHSENIHELHEKYGKFVRIGPNHISIADPNSLEGVYGHSSGVLKSEFYEAFRIGRQDDVFTTQKKASHTTKRKRIANIFSAQNVQAFEPRVRTHVERLCAQLDLRCEQAMKGISGFNWEARGGQAVINMCPQFSYLAFDIISDLSLGIPFGLIEAQKDSIPRALSLVSEKKVQDLPVIRLIAQGSTSSTILGSHSPLLQKVLFYCAPWYIPDSVARRNMLHVTRAAVNTRVSRTENGTAAAEGDGGSENRGVDLLDKLFEVKNTDGSPLSREEIDSEALVTIGAGSDTTSNSLSALCYHVASDARIKQKLQEELDSAFASTQKDVNDFASFEEIKNLPYLNACIKEALRLHSTVGIGLPRVVPAGKTLTVAGETFKEGSVISVPSYTTNRSSVWGSDAEMYRPERWLEDGSESLNKYFIAFSTGPRACIGRNLAHMDMMLSSAAFFRRYDVDLATPTTKLEIKEGFVRETVRCEVAIKRRI</sequence>
<dbReference type="GO" id="GO:0005506">
    <property type="term" value="F:iron ion binding"/>
    <property type="evidence" value="ECO:0007669"/>
    <property type="project" value="InterPro"/>
</dbReference>
<evidence type="ECO:0000313" key="12">
    <source>
        <dbReference type="EMBL" id="CAE6485899.1"/>
    </source>
</evidence>
<dbReference type="GO" id="GO:0004497">
    <property type="term" value="F:monooxygenase activity"/>
    <property type="evidence" value="ECO:0007669"/>
    <property type="project" value="UniProtKB-KW"/>
</dbReference>
<comment type="caution">
    <text evidence="12">The sequence shown here is derived from an EMBL/GenBank/DDBJ whole genome shotgun (WGS) entry which is preliminary data.</text>
</comment>
<dbReference type="GO" id="GO:0016705">
    <property type="term" value="F:oxidoreductase activity, acting on paired donors, with incorporation or reduction of molecular oxygen"/>
    <property type="evidence" value="ECO:0007669"/>
    <property type="project" value="InterPro"/>
</dbReference>
<evidence type="ECO:0000256" key="4">
    <source>
        <dbReference type="ARBA" id="ARBA00022617"/>
    </source>
</evidence>
<dbReference type="InterPro" id="IPR036396">
    <property type="entry name" value="Cyt_P450_sf"/>
</dbReference>
<evidence type="ECO:0000313" key="13">
    <source>
        <dbReference type="Proteomes" id="UP000663840"/>
    </source>
</evidence>
<dbReference type="InterPro" id="IPR017972">
    <property type="entry name" value="Cyt_P450_CS"/>
</dbReference>
<evidence type="ECO:0000256" key="2">
    <source>
        <dbReference type="ARBA" id="ARBA00005179"/>
    </source>
</evidence>
<comment type="similarity">
    <text evidence="3 10">Belongs to the cytochrome P450 family.</text>
</comment>
<dbReference type="Proteomes" id="UP000663840">
    <property type="component" value="Unassembled WGS sequence"/>
</dbReference>
<dbReference type="InterPro" id="IPR002401">
    <property type="entry name" value="Cyt_P450_E_grp-I"/>
</dbReference>
<keyword evidence="5 9" id="KW-0479">Metal-binding</keyword>
<dbReference type="InterPro" id="IPR050121">
    <property type="entry name" value="Cytochrome_P450_monoxygenase"/>
</dbReference>
<accession>A0A8H3CJ05</accession>
<name>A0A8H3CJ05_9AGAM</name>
<evidence type="ECO:0000256" key="9">
    <source>
        <dbReference type="PIRSR" id="PIRSR602401-1"/>
    </source>
</evidence>
<keyword evidence="8 10" id="KW-0503">Monooxygenase</keyword>
<dbReference type="EMBL" id="CAJMWR010004137">
    <property type="protein sequence ID" value="CAE6485899.1"/>
    <property type="molecule type" value="Genomic_DNA"/>
</dbReference>
<dbReference type="PANTHER" id="PTHR24305">
    <property type="entry name" value="CYTOCHROME P450"/>
    <property type="match status" value="1"/>
</dbReference>
<evidence type="ECO:0000256" key="3">
    <source>
        <dbReference type="ARBA" id="ARBA00010617"/>
    </source>
</evidence>
<comment type="cofactor">
    <cofactor evidence="1 9">
        <name>heme</name>
        <dbReference type="ChEBI" id="CHEBI:30413"/>
    </cofactor>
</comment>
<gene>
    <name evidence="12" type="ORF">RDB_LOCUS140967</name>
</gene>
<keyword evidence="4 9" id="KW-0349">Heme</keyword>
<evidence type="ECO:0000256" key="6">
    <source>
        <dbReference type="ARBA" id="ARBA00023002"/>
    </source>
</evidence>
<dbReference type="PROSITE" id="PS00086">
    <property type="entry name" value="CYTOCHROME_P450"/>
    <property type="match status" value="1"/>
</dbReference>
<dbReference type="GO" id="GO:0020037">
    <property type="term" value="F:heme binding"/>
    <property type="evidence" value="ECO:0007669"/>
    <property type="project" value="InterPro"/>
</dbReference>
<dbReference type="SUPFAM" id="SSF48264">
    <property type="entry name" value="Cytochrome P450"/>
    <property type="match status" value="1"/>
</dbReference>
<evidence type="ECO:0000256" key="10">
    <source>
        <dbReference type="RuleBase" id="RU000461"/>
    </source>
</evidence>
<feature type="transmembrane region" description="Helical" evidence="11">
    <location>
        <begin position="12"/>
        <end position="30"/>
    </location>
</feature>
<evidence type="ECO:0000256" key="7">
    <source>
        <dbReference type="ARBA" id="ARBA00023004"/>
    </source>
</evidence>
<dbReference type="PANTHER" id="PTHR24305:SF29">
    <property type="entry name" value="BENZOATE-PARA-HYDROXYLASE"/>
    <property type="match status" value="1"/>
</dbReference>
<evidence type="ECO:0000256" key="5">
    <source>
        <dbReference type="ARBA" id="ARBA00022723"/>
    </source>
</evidence>
<feature type="binding site" description="axial binding residue" evidence="9">
    <location>
        <position position="488"/>
    </location>
    <ligand>
        <name>heme</name>
        <dbReference type="ChEBI" id="CHEBI:30413"/>
    </ligand>
    <ligandPart>
        <name>Fe</name>
        <dbReference type="ChEBI" id="CHEBI:18248"/>
    </ligandPart>
</feature>
<keyword evidence="6 10" id="KW-0560">Oxidoreductase</keyword>
<evidence type="ECO:0000256" key="11">
    <source>
        <dbReference type="SAM" id="Phobius"/>
    </source>
</evidence>
<reference evidence="12" key="1">
    <citation type="submission" date="2021-01" db="EMBL/GenBank/DDBJ databases">
        <authorList>
            <person name="Kaushik A."/>
        </authorList>
    </citation>
    <scope>NUCLEOTIDE SEQUENCE</scope>
    <source>
        <strain evidence="12">AG1-1A</strain>
    </source>
</reference>
<dbReference type="InterPro" id="IPR001128">
    <property type="entry name" value="Cyt_P450"/>
</dbReference>
<dbReference type="PRINTS" id="PR00385">
    <property type="entry name" value="P450"/>
</dbReference>
<comment type="pathway">
    <text evidence="2">Secondary metabolite biosynthesis.</text>
</comment>
<evidence type="ECO:0000256" key="1">
    <source>
        <dbReference type="ARBA" id="ARBA00001971"/>
    </source>
</evidence>
<dbReference type="PRINTS" id="PR00463">
    <property type="entry name" value="EP450I"/>
</dbReference>
<organism evidence="12 13">
    <name type="scientific">Rhizoctonia solani</name>
    <dbReference type="NCBI Taxonomy" id="456999"/>
    <lineage>
        <taxon>Eukaryota</taxon>
        <taxon>Fungi</taxon>
        <taxon>Dikarya</taxon>
        <taxon>Basidiomycota</taxon>
        <taxon>Agaricomycotina</taxon>
        <taxon>Agaricomycetes</taxon>
        <taxon>Cantharellales</taxon>
        <taxon>Ceratobasidiaceae</taxon>
        <taxon>Rhizoctonia</taxon>
    </lineage>
</organism>
<proteinExistence type="inferred from homology"/>
<keyword evidence="7 9" id="KW-0408">Iron</keyword>
<evidence type="ECO:0008006" key="14">
    <source>
        <dbReference type="Google" id="ProtNLM"/>
    </source>
</evidence>
<protein>
    <recommendedName>
        <fullName evidence="14">Benzoate 4-monooxygenase</fullName>
    </recommendedName>
</protein>
<keyword evidence="11" id="KW-0472">Membrane</keyword>
<dbReference type="Pfam" id="PF00067">
    <property type="entry name" value="p450"/>
    <property type="match status" value="1"/>
</dbReference>